<dbReference type="GO" id="GO:0043748">
    <property type="term" value="F:O-succinylbenzoate synthase activity"/>
    <property type="evidence" value="ECO:0007669"/>
    <property type="project" value="UniProtKB-EC"/>
</dbReference>
<dbReference type="SFLD" id="SFLDG00180">
    <property type="entry name" value="muconate_cycloisomerase"/>
    <property type="match status" value="1"/>
</dbReference>
<feature type="domain" description="Mandelate racemase/muconate lactonizing enzyme C-terminal" evidence="7">
    <location>
        <begin position="140"/>
        <end position="232"/>
    </location>
</feature>
<dbReference type="SUPFAM" id="SSF51604">
    <property type="entry name" value="Enolase C-terminal domain-like"/>
    <property type="match status" value="1"/>
</dbReference>
<dbReference type="GO" id="GO:0009234">
    <property type="term" value="P:menaquinone biosynthetic process"/>
    <property type="evidence" value="ECO:0007669"/>
    <property type="project" value="UniProtKB-UniRule"/>
</dbReference>
<dbReference type="InterPro" id="IPR036849">
    <property type="entry name" value="Enolase-like_C_sf"/>
</dbReference>
<comment type="cofactor">
    <cofactor evidence="1">
        <name>a divalent metal cation</name>
        <dbReference type="ChEBI" id="CHEBI:60240"/>
    </cofactor>
</comment>
<dbReference type="Proteomes" id="UP000198860">
    <property type="component" value="Unassembled WGS sequence"/>
</dbReference>
<dbReference type="InterPro" id="IPR029017">
    <property type="entry name" value="Enolase-like_N"/>
</dbReference>
<protein>
    <recommendedName>
        <fullName evidence="5 6">o-succinylbenzoate synthase</fullName>
        <ecNumber evidence="5 6">4.2.1.113</ecNumber>
    </recommendedName>
</protein>
<dbReference type="Pfam" id="PF13378">
    <property type="entry name" value="MR_MLE_C"/>
    <property type="match status" value="1"/>
</dbReference>
<evidence type="ECO:0000259" key="7">
    <source>
        <dbReference type="SMART" id="SM00922"/>
    </source>
</evidence>
<evidence type="ECO:0000256" key="5">
    <source>
        <dbReference type="ARBA" id="ARBA00029491"/>
    </source>
</evidence>
<dbReference type="PROSITE" id="PS00908">
    <property type="entry name" value="MR_MLE_1"/>
    <property type="match status" value="1"/>
</dbReference>
<dbReference type="InterPro" id="IPR010197">
    <property type="entry name" value="OSBS/NAAAR"/>
</dbReference>
<dbReference type="GO" id="GO:0009063">
    <property type="term" value="P:amino acid catabolic process"/>
    <property type="evidence" value="ECO:0007669"/>
    <property type="project" value="InterPro"/>
</dbReference>
<dbReference type="NCBIfam" id="TIGR01928">
    <property type="entry name" value="menC_lowGC_arch"/>
    <property type="match status" value="1"/>
</dbReference>
<dbReference type="Pfam" id="PF02746">
    <property type="entry name" value="MR_MLE_N"/>
    <property type="match status" value="1"/>
</dbReference>
<evidence type="ECO:0000256" key="4">
    <source>
        <dbReference type="ARBA" id="ARBA00023239"/>
    </source>
</evidence>
<sequence length="370" mass="41400">MRIQSVGLRKVSLPLKVPFVTHQFELKERPLIIIEVKDDAGRIGYGEVTAFPDPFYTYETINTAWHILEDYLIPFLLKNGAEHPSDFAEESKGVQGHPMAKAGLEAALWDLYGKQAEKSLADLLGGTRSFVSAGAVISLGDSVEKDVSMLKEEGFQRYKLKVVKGREKEAIETIQQIDPDLPIMIDANGQYNPEDMSHLRSIDDYGLTMIEQPFAAGDFYWHKKLQKEMKTPICLDESIMSFHDAVQAVELESCQIINIKISRVGGLTAAIQIHDFCQSRGIPVWCGGMVESGISKAHNLALASLPNFTIPGDLSGSTRYFHKDLVHPEIVMHEGSIEVPKKTGMGLNVDEEYLEEVTLAYETFHEFFHL</sequence>
<dbReference type="STRING" id="240303.SAMN05421677_13516"/>
<name>A0A1H0VHB4_HALAD</name>
<dbReference type="UniPathway" id="UPA01057">
    <property type="reaction ID" value="UER00165"/>
</dbReference>
<evidence type="ECO:0000256" key="1">
    <source>
        <dbReference type="ARBA" id="ARBA00001968"/>
    </source>
</evidence>
<dbReference type="GO" id="GO:0046872">
    <property type="term" value="F:metal ion binding"/>
    <property type="evidence" value="ECO:0007669"/>
    <property type="project" value="UniProtKB-KW"/>
</dbReference>
<dbReference type="SFLD" id="SFLDF00009">
    <property type="entry name" value="o-succinylbenzoate_synthase"/>
    <property type="match status" value="1"/>
</dbReference>
<dbReference type="InterPro" id="IPR029065">
    <property type="entry name" value="Enolase_C-like"/>
</dbReference>
<evidence type="ECO:0000256" key="2">
    <source>
        <dbReference type="ARBA" id="ARBA00022723"/>
    </source>
</evidence>
<dbReference type="Gene3D" id="3.30.390.10">
    <property type="entry name" value="Enolase-like, N-terminal domain"/>
    <property type="match status" value="1"/>
</dbReference>
<accession>A0A1H0VHB4</accession>
<dbReference type="AlphaFoldDB" id="A0A1H0VHB4"/>
<keyword evidence="4" id="KW-0456">Lyase</keyword>
<dbReference type="CDD" id="cd03317">
    <property type="entry name" value="NAAAR"/>
    <property type="match status" value="1"/>
</dbReference>
<dbReference type="SUPFAM" id="SSF54826">
    <property type="entry name" value="Enolase N-terminal domain-like"/>
    <property type="match status" value="1"/>
</dbReference>
<dbReference type="InterPro" id="IPR013342">
    <property type="entry name" value="Mandelate_racemase_C"/>
</dbReference>
<evidence type="ECO:0000313" key="8">
    <source>
        <dbReference type="EMBL" id="SDP77476.1"/>
    </source>
</evidence>
<evidence type="ECO:0000256" key="6">
    <source>
        <dbReference type="NCBIfam" id="TIGR01928"/>
    </source>
</evidence>
<reference evidence="9" key="1">
    <citation type="submission" date="2016-10" db="EMBL/GenBank/DDBJ databases">
        <authorList>
            <person name="Varghese N."/>
            <person name="Submissions S."/>
        </authorList>
    </citation>
    <scope>NUCLEOTIDE SEQUENCE [LARGE SCALE GENOMIC DNA]</scope>
    <source>
        <strain evidence="9">CGMCC 1.3703</strain>
    </source>
</reference>
<keyword evidence="3" id="KW-0460">Magnesium</keyword>
<keyword evidence="2" id="KW-0479">Metal-binding</keyword>
<evidence type="ECO:0000313" key="9">
    <source>
        <dbReference type="Proteomes" id="UP000198860"/>
    </source>
</evidence>
<proteinExistence type="predicted"/>
<dbReference type="OrthoDB" id="9774531at2"/>
<dbReference type="Gene3D" id="3.20.20.120">
    <property type="entry name" value="Enolase-like C-terminal domain"/>
    <property type="match status" value="1"/>
</dbReference>
<evidence type="ECO:0000256" key="3">
    <source>
        <dbReference type="ARBA" id="ARBA00022842"/>
    </source>
</evidence>
<organism evidence="8 9">
    <name type="scientific">Halobacillus aidingensis</name>
    <dbReference type="NCBI Taxonomy" id="240303"/>
    <lineage>
        <taxon>Bacteria</taxon>
        <taxon>Bacillati</taxon>
        <taxon>Bacillota</taxon>
        <taxon>Bacilli</taxon>
        <taxon>Bacillales</taxon>
        <taxon>Bacillaceae</taxon>
        <taxon>Halobacillus</taxon>
    </lineage>
</organism>
<dbReference type="EMBL" id="FNIZ01000035">
    <property type="protein sequence ID" value="SDP77476.1"/>
    <property type="molecule type" value="Genomic_DNA"/>
</dbReference>
<dbReference type="EC" id="4.2.1.113" evidence="5 6"/>
<dbReference type="InterPro" id="IPR013341">
    <property type="entry name" value="Mandelate_racemase_N_dom"/>
</dbReference>
<dbReference type="PANTHER" id="PTHR48073:SF5">
    <property type="entry name" value="O-SUCCINYLBENZOATE SYNTHASE"/>
    <property type="match status" value="1"/>
</dbReference>
<gene>
    <name evidence="8" type="ORF">SAMN05421677_13516</name>
</gene>
<dbReference type="GO" id="GO:0016854">
    <property type="term" value="F:racemase and epimerase activity"/>
    <property type="evidence" value="ECO:0007669"/>
    <property type="project" value="UniProtKB-ARBA"/>
</dbReference>
<dbReference type="RefSeq" id="WP_089654876.1">
    <property type="nucleotide sequence ID" value="NZ_FNIZ01000035.1"/>
</dbReference>
<dbReference type="InterPro" id="IPR018110">
    <property type="entry name" value="Mandel_Rmase/mucon_lact_enz_CS"/>
</dbReference>
<dbReference type="UniPathway" id="UPA00079"/>
<dbReference type="SMART" id="SM00922">
    <property type="entry name" value="MR_MLE"/>
    <property type="match status" value="1"/>
</dbReference>
<dbReference type="SFLD" id="SFLDS00001">
    <property type="entry name" value="Enolase"/>
    <property type="match status" value="1"/>
</dbReference>
<keyword evidence="9" id="KW-1185">Reference proteome</keyword>
<dbReference type="PANTHER" id="PTHR48073">
    <property type="entry name" value="O-SUCCINYLBENZOATE SYNTHASE-RELATED"/>
    <property type="match status" value="1"/>
</dbReference>